<protein>
    <submittedName>
        <fullName evidence="1">Uncharacterized protein</fullName>
    </submittedName>
</protein>
<name>A0A9D9N077_9BACT</name>
<evidence type="ECO:0000313" key="1">
    <source>
        <dbReference type="EMBL" id="MBO8455851.1"/>
    </source>
</evidence>
<comment type="caution">
    <text evidence="1">The sequence shown here is derived from an EMBL/GenBank/DDBJ whole genome shotgun (WGS) entry which is preliminary data.</text>
</comment>
<reference evidence="1" key="1">
    <citation type="submission" date="2020-10" db="EMBL/GenBank/DDBJ databases">
        <authorList>
            <person name="Gilroy R."/>
        </authorList>
    </citation>
    <scope>NUCLEOTIDE SEQUENCE</scope>
    <source>
        <strain evidence="1">B1-3475</strain>
    </source>
</reference>
<dbReference type="AlphaFoldDB" id="A0A9D9N077"/>
<organism evidence="1 2">
    <name type="scientific">Candidatus Cryptobacteroides intestinigallinarum</name>
    <dbReference type="NCBI Taxonomy" id="2840767"/>
    <lineage>
        <taxon>Bacteria</taxon>
        <taxon>Pseudomonadati</taxon>
        <taxon>Bacteroidota</taxon>
        <taxon>Bacteroidia</taxon>
        <taxon>Bacteroidales</taxon>
        <taxon>Candidatus Cryptobacteroides</taxon>
    </lineage>
</organism>
<sequence>MEEKMIPAQADARLMEVLSRLHRVYELFNSWDESSSGGQFYDENIETVDKVSEGFGLLESGLARLIADKMLFDLEMEYRQLPKSDNLHK</sequence>
<evidence type="ECO:0000313" key="2">
    <source>
        <dbReference type="Proteomes" id="UP000823617"/>
    </source>
</evidence>
<gene>
    <name evidence="1" type="ORF">IAC08_05555</name>
</gene>
<dbReference type="EMBL" id="JADIMK010000058">
    <property type="protein sequence ID" value="MBO8455851.1"/>
    <property type="molecule type" value="Genomic_DNA"/>
</dbReference>
<dbReference type="Proteomes" id="UP000823617">
    <property type="component" value="Unassembled WGS sequence"/>
</dbReference>
<proteinExistence type="predicted"/>
<reference evidence="1" key="2">
    <citation type="journal article" date="2021" name="PeerJ">
        <title>Extensive microbial diversity within the chicken gut microbiome revealed by metagenomics and culture.</title>
        <authorList>
            <person name="Gilroy R."/>
            <person name="Ravi A."/>
            <person name="Getino M."/>
            <person name="Pursley I."/>
            <person name="Horton D.L."/>
            <person name="Alikhan N.F."/>
            <person name="Baker D."/>
            <person name="Gharbi K."/>
            <person name="Hall N."/>
            <person name="Watson M."/>
            <person name="Adriaenssens E.M."/>
            <person name="Foster-Nyarko E."/>
            <person name="Jarju S."/>
            <person name="Secka A."/>
            <person name="Antonio M."/>
            <person name="Oren A."/>
            <person name="Chaudhuri R.R."/>
            <person name="La Ragione R."/>
            <person name="Hildebrand F."/>
            <person name="Pallen M.J."/>
        </authorList>
    </citation>
    <scope>NUCLEOTIDE SEQUENCE</scope>
    <source>
        <strain evidence="1">B1-3475</strain>
    </source>
</reference>
<accession>A0A9D9N077</accession>